<evidence type="ECO:0000256" key="5">
    <source>
        <dbReference type="ARBA" id="ARBA00023242"/>
    </source>
</evidence>
<feature type="region of interest" description="Disordered" evidence="6">
    <location>
        <begin position="1"/>
        <end position="22"/>
    </location>
</feature>
<keyword evidence="5" id="KW-0539">Nucleus</keyword>
<accession>A0A8R1I2A9</accession>
<dbReference type="InterPro" id="IPR052035">
    <property type="entry name" value="ZnF_BED_domain_contain"/>
</dbReference>
<dbReference type="GO" id="GO:0005634">
    <property type="term" value="C:nucleus"/>
    <property type="evidence" value="ECO:0007669"/>
    <property type="project" value="UniProtKB-SubCell"/>
</dbReference>
<keyword evidence="8" id="KW-1185">Reference proteome</keyword>
<dbReference type="AlphaFoldDB" id="A0A8R1I2A9"/>
<sequence>MSARGNGGDVDVDGPPDTKRFRIDVNTQVGLDAPSVSTTCTVATPVAGEQAAQDGQSPAAPSSASYRSSNSSVISSSESPIKEEDVDAAELQHENEPTEIIRNTTPMVNNTEIFEMLNKTFGGVFNCDLGEMIRPSALMNPPSPPTPVPHSGIPGALAVAQSPAAQLFANDDWSWHRNPAASIRSGGTNKQTPVWKYFVYNKVENLSRCIVGDCTYMLKGPHTSTLACHLKKHTKEYSEFQKLKADYSRTKLEQQPKVPDGGPFQSTSPHRQTVSPVSTTSNTNTTASLTGATMDLSMKPKPKAKEPSKINEMLLNGLPSSPVAPPTPMSTMPSFVTNMMLQMNPLQMMLAMPGAAAAAAAASTSNSTSSGGLQALQQAGLSLAANGQIIQSKKWRNDEKKQKELVAKLSLALATSHVNIEVLQNPLWRELFELAQPKFSLPTEQQYSQIVGGTWQKLQQNLKSIIGGMKKLNLMVDVTKITTDISRLTVSAAITAGAGNSYETQTILLAFRNLPQSDNSAEDVANAFERVLEDYNISEDSINRVVCSGFAGFVGDDTDNDTGNILAKQMDSFSSKAATCFNVWLETSQTMETLKKNIYQMLLSYLTVPTAMALASQMVKGKFELPVTETFQVIVENLVAHREIYQMNLDGLATISDREWQKVTGIHHLLGIFKPLMGYTTDMTTVDTVIPTIFQIRNALEKDIYQLGDIGTDLLASLKTTVAPIINANHEDFDPTYIQATALNPQLAVTLSQDQMSLARNLIEKEVAKRLRKTKSQNEKKLAMGVDSLLANVMKKADSGDNDNALALYGDLFHSIKGRGGQESNENIVGQYFDEISSSNSVESIFTPMLRTFGNPMQAPLAYWKTCSVRCAELSELASEIVSIPIFTLTAERVLSFSSPSALNTNLILTNLDSADQFEKQLLMRFNRQILAKLFN</sequence>
<feature type="region of interest" description="Disordered" evidence="6">
    <location>
        <begin position="252"/>
        <end position="288"/>
    </location>
</feature>
<feature type="region of interest" description="Disordered" evidence="6">
    <location>
        <begin position="47"/>
        <end position="93"/>
    </location>
</feature>
<protein>
    <recommendedName>
        <fullName evidence="9">HAT C-terminal dimerisation domain-containing protein</fullName>
    </recommendedName>
</protein>
<comment type="subcellular location">
    <subcellularLocation>
        <location evidence="1">Nucleus</location>
    </subcellularLocation>
</comment>
<organism evidence="7 8">
    <name type="scientific">Caenorhabditis japonica</name>
    <dbReference type="NCBI Taxonomy" id="281687"/>
    <lineage>
        <taxon>Eukaryota</taxon>
        <taxon>Metazoa</taxon>
        <taxon>Ecdysozoa</taxon>
        <taxon>Nematoda</taxon>
        <taxon>Chromadorea</taxon>
        <taxon>Rhabditida</taxon>
        <taxon>Rhabditina</taxon>
        <taxon>Rhabditomorpha</taxon>
        <taxon>Rhabditoidea</taxon>
        <taxon>Rhabditidae</taxon>
        <taxon>Peloderinae</taxon>
        <taxon>Caenorhabditis</taxon>
    </lineage>
</organism>
<evidence type="ECO:0000256" key="4">
    <source>
        <dbReference type="ARBA" id="ARBA00022833"/>
    </source>
</evidence>
<dbReference type="PANTHER" id="PTHR46481">
    <property type="entry name" value="ZINC FINGER BED DOMAIN-CONTAINING PROTEIN 4"/>
    <property type="match status" value="1"/>
</dbReference>
<evidence type="ECO:0000256" key="3">
    <source>
        <dbReference type="ARBA" id="ARBA00022771"/>
    </source>
</evidence>
<dbReference type="GO" id="GO:0008270">
    <property type="term" value="F:zinc ion binding"/>
    <property type="evidence" value="ECO:0007669"/>
    <property type="project" value="UniProtKB-KW"/>
</dbReference>
<dbReference type="EnsemblMetazoa" id="CJA17639.1">
    <property type="protein sequence ID" value="CJA17639.1"/>
    <property type="gene ID" value="WBGene00136843"/>
</dbReference>
<dbReference type="SUPFAM" id="SSF53098">
    <property type="entry name" value="Ribonuclease H-like"/>
    <property type="match status" value="1"/>
</dbReference>
<feature type="compositionally biased region" description="Low complexity" evidence="6">
    <location>
        <begin position="57"/>
        <end position="79"/>
    </location>
</feature>
<dbReference type="Proteomes" id="UP000005237">
    <property type="component" value="Unassembled WGS sequence"/>
</dbReference>
<evidence type="ECO:0000313" key="8">
    <source>
        <dbReference type="Proteomes" id="UP000005237"/>
    </source>
</evidence>
<evidence type="ECO:0000256" key="1">
    <source>
        <dbReference type="ARBA" id="ARBA00004123"/>
    </source>
</evidence>
<evidence type="ECO:0000256" key="6">
    <source>
        <dbReference type="SAM" id="MobiDB-lite"/>
    </source>
</evidence>
<evidence type="ECO:0008006" key="9">
    <source>
        <dbReference type="Google" id="ProtNLM"/>
    </source>
</evidence>
<keyword evidence="2" id="KW-0479">Metal-binding</keyword>
<evidence type="ECO:0000256" key="2">
    <source>
        <dbReference type="ARBA" id="ARBA00022723"/>
    </source>
</evidence>
<reference evidence="7" key="2">
    <citation type="submission" date="2022-06" db="UniProtKB">
        <authorList>
            <consortium name="EnsemblMetazoa"/>
        </authorList>
    </citation>
    <scope>IDENTIFICATION</scope>
    <source>
        <strain evidence="7">DF5081</strain>
    </source>
</reference>
<reference evidence="8" key="1">
    <citation type="submission" date="2010-08" db="EMBL/GenBank/DDBJ databases">
        <authorList>
            <consortium name="Caenorhabditis japonica Sequencing Consortium"/>
            <person name="Wilson R.K."/>
        </authorList>
    </citation>
    <scope>NUCLEOTIDE SEQUENCE [LARGE SCALE GENOMIC DNA]</scope>
    <source>
        <strain evidence="8">DF5081</strain>
    </source>
</reference>
<name>A0A8R1I2A9_CAEJA</name>
<proteinExistence type="predicted"/>
<keyword evidence="4" id="KW-0862">Zinc</keyword>
<evidence type="ECO:0000313" key="7">
    <source>
        <dbReference type="EnsemblMetazoa" id="CJA17639.1"/>
    </source>
</evidence>
<dbReference type="PANTHER" id="PTHR46481:SF10">
    <property type="entry name" value="ZINC FINGER BED DOMAIN-CONTAINING PROTEIN 39"/>
    <property type="match status" value="1"/>
</dbReference>
<dbReference type="InterPro" id="IPR012337">
    <property type="entry name" value="RNaseH-like_sf"/>
</dbReference>
<keyword evidence="3" id="KW-0863">Zinc-finger</keyword>
<feature type="compositionally biased region" description="Low complexity" evidence="6">
    <location>
        <begin position="273"/>
        <end position="288"/>
    </location>
</feature>